<proteinExistence type="predicted"/>
<dbReference type="AlphaFoldDB" id="A0A1V6R696"/>
<evidence type="ECO:0000313" key="2">
    <source>
        <dbReference type="EMBL" id="OQD97038.1"/>
    </source>
</evidence>
<dbReference type="EMBL" id="MDYO01000013">
    <property type="protein sequence ID" value="OQD97038.1"/>
    <property type="molecule type" value="Genomic_DNA"/>
</dbReference>
<comment type="caution">
    <text evidence="2">The sequence shown here is derived from an EMBL/GenBank/DDBJ whole genome shotgun (WGS) entry which is preliminary data.</text>
</comment>
<accession>A0A1V6R696</accession>
<feature type="chain" id="PRO_5012438410" evidence="1">
    <location>
        <begin position="16"/>
        <end position="203"/>
    </location>
</feature>
<protein>
    <submittedName>
        <fullName evidence="2">Uncharacterized protein</fullName>
    </submittedName>
</protein>
<keyword evidence="1" id="KW-0732">Signal</keyword>
<dbReference type="STRING" id="60172.A0A1V6R696"/>
<dbReference type="Proteomes" id="UP000191612">
    <property type="component" value="Unassembled WGS sequence"/>
</dbReference>
<evidence type="ECO:0000313" key="3">
    <source>
        <dbReference type="Proteomes" id="UP000191612"/>
    </source>
</evidence>
<gene>
    <name evidence="2" type="ORF">PENSOL_c013G07817</name>
</gene>
<keyword evidence="3" id="KW-1185">Reference proteome</keyword>
<feature type="signal peptide" evidence="1">
    <location>
        <begin position="1"/>
        <end position="15"/>
    </location>
</feature>
<organism evidence="2 3">
    <name type="scientific">Penicillium solitum</name>
    <dbReference type="NCBI Taxonomy" id="60172"/>
    <lineage>
        <taxon>Eukaryota</taxon>
        <taxon>Fungi</taxon>
        <taxon>Dikarya</taxon>
        <taxon>Ascomycota</taxon>
        <taxon>Pezizomycotina</taxon>
        <taxon>Eurotiomycetes</taxon>
        <taxon>Eurotiomycetidae</taxon>
        <taxon>Eurotiales</taxon>
        <taxon>Aspergillaceae</taxon>
        <taxon>Penicillium</taxon>
    </lineage>
</organism>
<reference evidence="3" key="1">
    <citation type="journal article" date="2017" name="Nat. Microbiol.">
        <title>Global analysis of biosynthetic gene clusters reveals vast potential of secondary metabolite production in Penicillium species.</title>
        <authorList>
            <person name="Nielsen J.C."/>
            <person name="Grijseels S."/>
            <person name="Prigent S."/>
            <person name="Ji B."/>
            <person name="Dainat J."/>
            <person name="Nielsen K.F."/>
            <person name="Frisvad J.C."/>
            <person name="Workman M."/>
            <person name="Nielsen J."/>
        </authorList>
    </citation>
    <scope>NUCLEOTIDE SEQUENCE [LARGE SCALE GENOMIC DNA]</scope>
    <source>
        <strain evidence="3">IBT 29525</strain>
    </source>
</reference>
<evidence type="ECO:0000256" key="1">
    <source>
        <dbReference type="SAM" id="SignalP"/>
    </source>
</evidence>
<sequence length="203" mass="22210">MNFLFFLCLYSTFEALQPAFVPYLRISPELRRQLVLVGGAASIAHGSAFYTEDVDAVAPSNVLQDICKGVMDSALNYSLEPDGKIAFDTSQKIRVRIDLIQTGDAIERIHATVPFFEGSVASMSDLLRPRAMSVVDLGSDGEVEDFRWLLSEVAKAGKLLPGLDDQELKYMLDAGRPCLGGLNCLVLYYVLQAEDGRALGLVV</sequence>
<name>A0A1V6R696_9EURO</name>